<name>A0A2M7RKC1_9BACT</name>
<comment type="caution">
    <text evidence="1">The sequence shown here is derived from an EMBL/GenBank/DDBJ whole genome shotgun (WGS) entry which is preliminary data.</text>
</comment>
<gene>
    <name evidence="1" type="ORF">COY66_00880</name>
</gene>
<evidence type="ECO:0000313" key="2">
    <source>
        <dbReference type="Proteomes" id="UP000230779"/>
    </source>
</evidence>
<dbReference type="AlphaFoldDB" id="A0A2M7RKC1"/>
<organism evidence="1 2">
    <name type="scientific">Candidatus Kerfeldbacteria bacterium CG_4_10_14_0_8_um_filter_42_10</name>
    <dbReference type="NCBI Taxonomy" id="2014248"/>
    <lineage>
        <taxon>Bacteria</taxon>
        <taxon>Candidatus Kerfeldiibacteriota</taxon>
    </lineage>
</organism>
<dbReference type="EMBL" id="PFMD01000009">
    <property type="protein sequence ID" value="PIY97190.1"/>
    <property type="molecule type" value="Genomic_DNA"/>
</dbReference>
<sequence length="78" mass="8968">MLIEGTVKVEMHAICGWYEDWITIHYSVECEPNFPALKKAVEAKYGNMAYSYHDQSGCPYDCPCSTIFLWDTQNSEHA</sequence>
<evidence type="ECO:0000313" key="1">
    <source>
        <dbReference type="EMBL" id="PIY97190.1"/>
    </source>
</evidence>
<proteinExistence type="predicted"/>
<protein>
    <submittedName>
        <fullName evidence="1">Uncharacterized protein</fullName>
    </submittedName>
</protein>
<accession>A0A2M7RKC1</accession>
<dbReference type="Proteomes" id="UP000230779">
    <property type="component" value="Unassembled WGS sequence"/>
</dbReference>
<reference evidence="1 2" key="1">
    <citation type="submission" date="2017-09" db="EMBL/GenBank/DDBJ databases">
        <title>Depth-based differentiation of microbial function through sediment-hosted aquifers and enrichment of novel symbionts in the deep terrestrial subsurface.</title>
        <authorList>
            <person name="Probst A.J."/>
            <person name="Ladd B."/>
            <person name="Jarett J.K."/>
            <person name="Geller-Mcgrath D.E."/>
            <person name="Sieber C.M."/>
            <person name="Emerson J.B."/>
            <person name="Anantharaman K."/>
            <person name="Thomas B.C."/>
            <person name="Malmstrom R."/>
            <person name="Stieglmeier M."/>
            <person name="Klingl A."/>
            <person name="Woyke T."/>
            <person name="Ryan C.M."/>
            <person name="Banfield J.F."/>
        </authorList>
    </citation>
    <scope>NUCLEOTIDE SEQUENCE [LARGE SCALE GENOMIC DNA]</scope>
    <source>
        <strain evidence="1">CG_4_10_14_0_8_um_filter_42_10</strain>
    </source>
</reference>